<dbReference type="Gene3D" id="1.10.8.420">
    <property type="entry name" value="RecR Domain 1"/>
    <property type="match status" value="1"/>
</dbReference>
<dbReference type="Proteomes" id="UP000700248">
    <property type="component" value="Unassembled WGS sequence"/>
</dbReference>
<evidence type="ECO:0000259" key="8">
    <source>
        <dbReference type="PROSITE" id="PS50880"/>
    </source>
</evidence>
<reference evidence="9" key="3">
    <citation type="submission" date="2021-09" db="EMBL/GenBank/DDBJ databases">
        <authorList>
            <person name="Gilroy R."/>
        </authorList>
    </citation>
    <scope>NUCLEOTIDE SEQUENCE</scope>
    <source>
        <strain evidence="9">CHK175-13533</strain>
    </source>
</reference>
<keyword evidence="5 7" id="KW-0233">DNA recombination</keyword>
<dbReference type="HAMAP" id="MF_00017">
    <property type="entry name" value="RecR"/>
    <property type="match status" value="1"/>
</dbReference>
<dbReference type="NCBIfam" id="TIGR00615">
    <property type="entry name" value="recR"/>
    <property type="match status" value="1"/>
</dbReference>
<evidence type="ECO:0000313" key="10">
    <source>
        <dbReference type="EMBL" id="NJB64673.1"/>
    </source>
</evidence>
<organism evidence="9 11">
    <name type="scientific">Paenalcaligenes hominis</name>
    <dbReference type="NCBI Taxonomy" id="643674"/>
    <lineage>
        <taxon>Bacteria</taxon>
        <taxon>Pseudomonadati</taxon>
        <taxon>Pseudomonadota</taxon>
        <taxon>Betaproteobacteria</taxon>
        <taxon>Burkholderiales</taxon>
        <taxon>Alcaligenaceae</taxon>
        <taxon>Paenalcaligenes</taxon>
    </lineage>
</organism>
<dbReference type="GO" id="GO:0003677">
    <property type="term" value="F:DNA binding"/>
    <property type="evidence" value="ECO:0007669"/>
    <property type="project" value="UniProtKB-UniRule"/>
</dbReference>
<evidence type="ECO:0000256" key="5">
    <source>
        <dbReference type="ARBA" id="ARBA00023172"/>
    </source>
</evidence>
<sequence>MTNPVLPEPAPLRDLIDAFRRLPGVGERTARRMAYHVLQNDVVGAQALSQALDHAVSTLMHCQRCNGFSETEICHTCANPQRDHSQLCIVETPADQNMIEASHSYHGLYYVLMGRLAPLEGVGPKDLQFQRIAQRASEAEVREVILATNYTAEGETTAHHLAEYLRIHGVTMTRLARGVPAGSELEYVDASTIAWALMERRST</sequence>
<dbReference type="PANTHER" id="PTHR30446:SF0">
    <property type="entry name" value="RECOMBINATION PROTEIN RECR"/>
    <property type="match status" value="1"/>
</dbReference>
<keyword evidence="1 7" id="KW-0479">Metal-binding</keyword>
<dbReference type="InterPro" id="IPR015967">
    <property type="entry name" value="Rcmb_RecR_Znf"/>
</dbReference>
<feature type="domain" description="Toprim" evidence="8">
    <location>
        <begin position="85"/>
        <end position="180"/>
    </location>
</feature>
<evidence type="ECO:0000256" key="3">
    <source>
        <dbReference type="ARBA" id="ARBA00022771"/>
    </source>
</evidence>
<dbReference type="Pfam" id="PF02132">
    <property type="entry name" value="RecR_ZnF"/>
    <property type="match status" value="1"/>
</dbReference>
<keyword evidence="12" id="KW-1185">Reference proteome</keyword>
<accession>A0A9D2VHJ6</accession>
<dbReference type="Proteomes" id="UP000783934">
    <property type="component" value="Unassembled WGS sequence"/>
</dbReference>
<evidence type="ECO:0000256" key="2">
    <source>
        <dbReference type="ARBA" id="ARBA00022763"/>
    </source>
</evidence>
<dbReference type="PROSITE" id="PS50880">
    <property type="entry name" value="TOPRIM"/>
    <property type="match status" value="1"/>
</dbReference>
<dbReference type="SUPFAM" id="SSF111304">
    <property type="entry name" value="Recombination protein RecR"/>
    <property type="match status" value="1"/>
</dbReference>
<dbReference type="Pfam" id="PF21175">
    <property type="entry name" value="RecR_C"/>
    <property type="match status" value="1"/>
</dbReference>
<dbReference type="Pfam" id="PF13662">
    <property type="entry name" value="Toprim_4"/>
    <property type="match status" value="1"/>
</dbReference>
<dbReference type="EMBL" id="JAATIZ010000002">
    <property type="protein sequence ID" value="NJB64673.1"/>
    <property type="molecule type" value="Genomic_DNA"/>
</dbReference>
<gene>
    <name evidence="7 9" type="primary">recR</name>
    <name evidence="10" type="ORF">GGR41_000902</name>
    <name evidence="9" type="ORF">K8U84_08430</name>
</gene>
<dbReference type="InterPro" id="IPR006171">
    <property type="entry name" value="TOPRIM_dom"/>
</dbReference>
<evidence type="ECO:0000256" key="4">
    <source>
        <dbReference type="ARBA" id="ARBA00022833"/>
    </source>
</evidence>
<dbReference type="GO" id="GO:0006281">
    <property type="term" value="P:DNA repair"/>
    <property type="evidence" value="ECO:0007669"/>
    <property type="project" value="UniProtKB-UniRule"/>
</dbReference>
<keyword evidence="6 7" id="KW-0234">DNA repair</keyword>
<comment type="function">
    <text evidence="7">May play a role in DNA repair. It seems to be involved in an RecBC-independent recombinational process of DNA repair. It may act with RecF and RecO.</text>
</comment>
<dbReference type="Gene3D" id="3.40.1360.10">
    <property type="match status" value="1"/>
</dbReference>
<dbReference type="Pfam" id="PF21176">
    <property type="entry name" value="RecR_HhH"/>
    <property type="match status" value="1"/>
</dbReference>
<keyword evidence="2 7" id="KW-0227">DNA damage</keyword>
<protein>
    <recommendedName>
        <fullName evidence="7">Recombination protein RecR</fullName>
    </recommendedName>
</protein>
<dbReference type="InterPro" id="IPR034137">
    <property type="entry name" value="TOPRIM_RecR"/>
</dbReference>
<evidence type="ECO:0000256" key="6">
    <source>
        <dbReference type="ARBA" id="ARBA00023204"/>
    </source>
</evidence>
<keyword evidence="4 7" id="KW-0862">Zinc</keyword>
<reference evidence="10 12" key="1">
    <citation type="submission" date="2020-03" db="EMBL/GenBank/DDBJ databases">
        <title>Genomic Encyclopedia of Type Strains, Phase IV (KMG-IV): sequencing the most valuable type-strain genomes for metagenomic binning, comparative biology and taxonomic classification.</title>
        <authorList>
            <person name="Goeker M."/>
        </authorList>
    </citation>
    <scope>NUCLEOTIDE SEQUENCE [LARGE SCALE GENOMIC DNA]</scope>
    <source>
        <strain evidence="10 12">DSM 26613</strain>
    </source>
</reference>
<dbReference type="AlphaFoldDB" id="A0A9D2VHJ6"/>
<dbReference type="EMBL" id="DYTQ01000097">
    <property type="protein sequence ID" value="HJH24564.1"/>
    <property type="molecule type" value="Genomic_DNA"/>
</dbReference>
<dbReference type="GO" id="GO:0006310">
    <property type="term" value="P:DNA recombination"/>
    <property type="evidence" value="ECO:0007669"/>
    <property type="project" value="UniProtKB-UniRule"/>
</dbReference>
<proteinExistence type="inferred from homology"/>
<dbReference type="GO" id="GO:0008270">
    <property type="term" value="F:zinc ion binding"/>
    <property type="evidence" value="ECO:0007669"/>
    <property type="project" value="UniProtKB-KW"/>
</dbReference>
<keyword evidence="3 7" id="KW-0863">Zinc-finger</keyword>
<dbReference type="RefSeq" id="WP_167660851.1">
    <property type="nucleotide sequence ID" value="NZ_BMCQ01000001.1"/>
</dbReference>
<evidence type="ECO:0000313" key="11">
    <source>
        <dbReference type="Proteomes" id="UP000700248"/>
    </source>
</evidence>
<dbReference type="SMART" id="SM00493">
    <property type="entry name" value="TOPRIM"/>
    <property type="match status" value="1"/>
</dbReference>
<dbReference type="InterPro" id="IPR000093">
    <property type="entry name" value="DNA_Rcmb_RecR"/>
</dbReference>
<reference evidence="9" key="2">
    <citation type="journal article" date="2021" name="PeerJ">
        <title>Extensive microbial diversity within the chicken gut microbiome revealed by metagenomics and culture.</title>
        <authorList>
            <person name="Gilroy R."/>
            <person name="Ravi A."/>
            <person name="Getino M."/>
            <person name="Pursley I."/>
            <person name="Horton D.L."/>
            <person name="Alikhan N.F."/>
            <person name="Baker D."/>
            <person name="Gharbi K."/>
            <person name="Hall N."/>
            <person name="Watson M."/>
            <person name="Adriaenssens E.M."/>
            <person name="Foster-Nyarko E."/>
            <person name="Jarju S."/>
            <person name="Secka A."/>
            <person name="Antonio M."/>
            <person name="Oren A."/>
            <person name="Chaudhuri R.R."/>
            <person name="La Ragione R."/>
            <person name="Hildebrand F."/>
            <person name="Pallen M.J."/>
        </authorList>
    </citation>
    <scope>NUCLEOTIDE SEQUENCE</scope>
    <source>
        <strain evidence="9">CHK175-13533</strain>
    </source>
</reference>
<dbReference type="PANTHER" id="PTHR30446">
    <property type="entry name" value="RECOMBINATION PROTEIN RECR"/>
    <property type="match status" value="1"/>
</dbReference>
<comment type="similarity">
    <text evidence="7">Belongs to the RecR family.</text>
</comment>
<dbReference type="CDD" id="cd01025">
    <property type="entry name" value="TOPRIM_recR"/>
    <property type="match status" value="1"/>
</dbReference>
<evidence type="ECO:0000313" key="9">
    <source>
        <dbReference type="EMBL" id="HJH24564.1"/>
    </source>
</evidence>
<dbReference type="InterPro" id="IPR023627">
    <property type="entry name" value="Rcmb_RecR"/>
</dbReference>
<comment type="caution">
    <text evidence="9">The sequence shown here is derived from an EMBL/GenBank/DDBJ whole genome shotgun (WGS) entry which is preliminary data.</text>
</comment>
<name>A0A9D2VHJ6_9BURK</name>
<evidence type="ECO:0000256" key="1">
    <source>
        <dbReference type="ARBA" id="ARBA00022723"/>
    </source>
</evidence>
<evidence type="ECO:0000256" key="7">
    <source>
        <dbReference type="HAMAP-Rule" id="MF_00017"/>
    </source>
</evidence>
<evidence type="ECO:0000313" key="12">
    <source>
        <dbReference type="Proteomes" id="UP000783934"/>
    </source>
</evidence>
<feature type="zinc finger region" description="C4-type" evidence="7">
    <location>
        <begin position="62"/>
        <end position="77"/>
    </location>
</feature>